<sequence>MTDRKKASAPDSGAYVLNSLNGEEANDFETQLAESEELRSEVTELTDTAVLLGLAVEPVTPSPELKAGLMARIATTPQLPREVAPVRTLHAVPPIAADQTAADDLSTAPDAPTSLAATVRRRWYTRPMVALTSAAAAVALILGGGVLVNTLHDNGVQSTQASAMSAIYSASDMKRVIAPVTTGGTATLVYSHSVGKAALILDGVPTLPSGKAYELWYIDAKGTPTAAGIIPTSTKSTYRVLDGTLTPGATIGVTVEPASGSTKPTTSPVVAIASA</sequence>
<evidence type="ECO:0000256" key="9">
    <source>
        <dbReference type="ARBA" id="ARBA00029829"/>
    </source>
</evidence>
<dbReference type="InterPro" id="IPR051474">
    <property type="entry name" value="Anti-sigma-K/W_factor"/>
</dbReference>
<dbReference type="EMBL" id="JAAGWZ010000004">
    <property type="protein sequence ID" value="NEM92316.1"/>
    <property type="molecule type" value="Genomic_DNA"/>
</dbReference>
<organism evidence="13 14">
    <name type="scientific">Galbitalea soli</name>
    <dbReference type="NCBI Taxonomy" id="1268042"/>
    <lineage>
        <taxon>Bacteria</taxon>
        <taxon>Bacillati</taxon>
        <taxon>Actinomycetota</taxon>
        <taxon>Actinomycetes</taxon>
        <taxon>Micrococcales</taxon>
        <taxon>Microbacteriaceae</taxon>
        <taxon>Galbitalea</taxon>
    </lineage>
</organism>
<protein>
    <recommendedName>
        <fullName evidence="10">Regulator of SigK</fullName>
    </recommendedName>
    <alternativeName>
        <fullName evidence="9">Sigma-K anti-sigma factor RskA</fullName>
    </alternativeName>
</protein>
<dbReference type="Pfam" id="PF10099">
    <property type="entry name" value="RskA_C"/>
    <property type="match status" value="1"/>
</dbReference>
<dbReference type="Proteomes" id="UP000479756">
    <property type="component" value="Unassembled WGS sequence"/>
</dbReference>
<evidence type="ECO:0000256" key="7">
    <source>
        <dbReference type="ARBA" id="ARBA00023136"/>
    </source>
</evidence>
<keyword evidence="8" id="KW-0804">Transcription</keyword>
<evidence type="ECO:0000256" key="4">
    <source>
        <dbReference type="ARBA" id="ARBA00022692"/>
    </source>
</evidence>
<reference evidence="13 14" key="1">
    <citation type="journal article" date="2014" name="Int. J. Syst. Evol. Microbiol.">
        <title>Description of Galbitalea soli gen. nov., sp. nov., and Frondihabitans sucicola sp. nov.</title>
        <authorList>
            <person name="Kim S.J."/>
            <person name="Lim J.M."/>
            <person name="Ahn J.H."/>
            <person name="Weon H.Y."/>
            <person name="Hamada M."/>
            <person name="Suzuki K."/>
            <person name="Ahn T.Y."/>
            <person name="Kwon S.W."/>
        </authorList>
    </citation>
    <scope>NUCLEOTIDE SEQUENCE [LARGE SCALE GENOMIC DNA]</scope>
    <source>
        <strain evidence="13 14">NBRC 108727</strain>
    </source>
</reference>
<dbReference type="GO" id="GO:0005886">
    <property type="term" value="C:plasma membrane"/>
    <property type="evidence" value="ECO:0007669"/>
    <property type="project" value="UniProtKB-SubCell"/>
</dbReference>
<accession>A0A7C9TRN1</accession>
<dbReference type="Gene3D" id="1.10.10.1320">
    <property type="entry name" value="Anti-sigma factor, zinc-finger domain"/>
    <property type="match status" value="1"/>
</dbReference>
<keyword evidence="3" id="KW-1003">Cell membrane</keyword>
<dbReference type="GO" id="GO:0016989">
    <property type="term" value="F:sigma factor antagonist activity"/>
    <property type="evidence" value="ECO:0007669"/>
    <property type="project" value="TreeGrafter"/>
</dbReference>
<evidence type="ECO:0000313" key="14">
    <source>
        <dbReference type="Proteomes" id="UP000479756"/>
    </source>
</evidence>
<keyword evidence="5 11" id="KW-1133">Transmembrane helix</keyword>
<evidence type="ECO:0000259" key="12">
    <source>
        <dbReference type="Pfam" id="PF10099"/>
    </source>
</evidence>
<dbReference type="GO" id="GO:0006417">
    <property type="term" value="P:regulation of translation"/>
    <property type="evidence" value="ECO:0007669"/>
    <property type="project" value="TreeGrafter"/>
</dbReference>
<dbReference type="InterPro" id="IPR018764">
    <property type="entry name" value="RskA_C"/>
</dbReference>
<feature type="domain" description="Anti-sigma K factor RskA C-terminal" evidence="12">
    <location>
        <begin position="132"/>
        <end position="269"/>
    </location>
</feature>
<evidence type="ECO:0000256" key="2">
    <source>
        <dbReference type="ARBA" id="ARBA00004236"/>
    </source>
</evidence>
<evidence type="ECO:0000256" key="8">
    <source>
        <dbReference type="ARBA" id="ARBA00023163"/>
    </source>
</evidence>
<evidence type="ECO:0000256" key="1">
    <source>
        <dbReference type="ARBA" id="ARBA00004167"/>
    </source>
</evidence>
<evidence type="ECO:0000313" key="13">
    <source>
        <dbReference type="EMBL" id="NEM92316.1"/>
    </source>
</evidence>
<gene>
    <name evidence="13" type="ORF">G3T37_13245</name>
</gene>
<dbReference type="RefSeq" id="WP_163474357.1">
    <property type="nucleotide sequence ID" value="NZ_JAAGWZ010000004.1"/>
</dbReference>
<keyword evidence="14" id="KW-1185">Reference proteome</keyword>
<dbReference type="AlphaFoldDB" id="A0A7C9TRN1"/>
<evidence type="ECO:0000256" key="6">
    <source>
        <dbReference type="ARBA" id="ARBA00023015"/>
    </source>
</evidence>
<name>A0A7C9TRN1_9MICO</name>
<dbReference type="PANTHER" id="PTHR37461">
    <property type="entry name" value="ANTI-SIGMA-K FACTOR RSKA"/>
    <property type="match status" value="1"/>
</dbReference>
<evidence type="ECO:0000256" key="11">
    <source>
        <dbReference type="SAM" id="Phobius"/>
    </source>
</evidence>
<proteinExistence type="predicted"/>
<feature type="transmembrane region" description="Helical" evidence="11">
    <location>
        <begin position="128"/>
        <end position="148"/>
    </location>
</feature>
<evidence type="ECO:0000256" key="10">
    <source>
        <dbReference type="ARBA" id="ARBA00030803"/>
    </source>
</evidence>
<keyword evidence="7 11" id="KW-0472">Membrane</keyword>
<evidence type="ECO:0000256" key="3">
    <source>
        <dbReference type="ARBA" id="ARBA00022475"/>
    </source>
</evidence>
<comment type="caution">
    <text evidence="13">The sequence shown here is derived from an EMBL/GenBank/DDBJ whole genome shotgun (WGS) entry which is preliminary data.</text>
</comment>
<dbReference type="PANTHER" id="PTHR37461:SF1">
    <property type="entry name" value="ANTI-SIGMA-K FACTOR RSKA"/>
    <property type="match status" value="1"/>
</dbReference>
<keyword evidence="4 11" id="KW-0812">Transmembrane</keyword>
<keyword evidence="6" id="KW-0805">Transcription regulation</keyword>
<comment type="subcellular location">
    <subcellularLocation>
        <location evidence="2">Cell membrane</location>
    </subcellularLocation>
    <subcellularLocation>
        <location evidence="1">Membrane</location>
        <topology evidence="1">Single-pass membrane protein</topology>
    </subcellularLocation>
</comment>
<dbReference type="InterPro" id="IPR041916">
    <property type="entry name" value="Anti_sigma_zinc_sf"/>
</dbReference>
<evidence type="ECO:0000256" key="5">
    <source>
        <dbReference type="ARBA" id="ARBA00022989"/>
    </source>
</evidence>